<organism evidence="7 8">
    <name type="scientific">Chlamydia felis (strain Fe/C-56)</name>
    <name type="common">Chlamydophila felis</name>
    <dbReference type="NCBI Taxonomy" id="264202"/>
    <lineage>
        <taxon>Bacteria</taxon>
        <taxon>Pseudomonadati</taxon>
        <taxon>Chlamydiota</taxon>
        <taxon>Chlamydiia</taxon>
        <taxon>Chlamydiales</taxon>
        <taxon>Chlamydiaceae</taxon>
        <taxon>Chlamydia/Chlamydophila group</taxon>
        <taxon>Chlamydia</taxon>
    </lineage>
</organism>
<evidence type="ECO:0000256" key="2">
    <source>
        <dbReference type="ARBA" id="ARBA00022475"/>
    </source>
</evidence>
<dbReference type="KEGG" id="cfe:CF0338"/>
<keyword evidence="3" id="KW-0997">Cell inner membrane</keyword>
<protein>
    <submittedName>
        <fullName evidence="7">Acyltransferase</fullName>
    </submittedName>
</protein>
<keyword evidence="2" id="KW-1003">Cell membrane</keyword>
<dbReference type="AlphaFoldDB" id="Q255C8"/>
<dbReference type="STRING" id="264202.CF0338"/>
<reference evidence="7 8" key="1">
    <citation type="journal article" date="2006" name="DNA Res.">
        <title>Genome sequence of the cat pathogen, Chlamydophila felis.</title>
        <authorList>
            <person name="Azuma Y."/>
            <person name="Hirakawa H."/>
            <person name="Yamashita A."/>
            <person name="Cai Y."/>
            <person name="Rahman M.A."/>
            <person name="Suzuki H."/>
            <person name="Mitaku S."/>
            <person name="Toh H."/>
            <person name="Goto S."/>
            <person name="Murakami T."/>
            <person name="Sugi K."/>
            <person name="Hayashi H."/>
            <person name="Fukushi H."/>
            <person name="Hattori M."/>
            <person name="Kuhara S."/>
            <person name="Shirai M."/>
        </authorList>
    </citation>
    <scope>NUCLEOTIDE SEQUENCE [LARGE SCALE GENOMIC DNA]</scope>
    <source>
        <strain evidence="7 8">Fe/C-56</strain>
    </source>
</reference>
<evidence type="ECO:0000313" key="7">
    <source>
        <dbReference type="EMBL" id="BAE81110.1"/>
    </source>
</evidence>
<evidence type="ECO:0000256" key="1">
    <source>
        <dbReference type="ARBA" id="ARBA00004533"/>
    </source>
</evidence>
<dbReference type="eggNOG" id="COG1560">
    <property type="taxonomic scope" value="Bacteria"/>
</dbReference>
<comment type="subcellular location">
    <subcellularLocation>
        <location evidence="1">Cell inner membrane</location>
    </subcellularLocation>
</comment>
<dbReference type="RefSeq" id="WP_011457890.1">
    <property type="nucleotide sequence ID" value="NC_007899.1"/>
</dbReference>
<accession>Q255C8</accession>
<dbReference type="NCBIfam" id="NF004569">
    <property type="entry name" value="PRK05906.1"/>
    <property type="match status" value="1"/>
</dbReference>
<evidence type="ECO:0000256" key="5">
    <source>
        <dbReference type="ARBA" id="ARBA00023136"/>
    </source>
</evidence>
<proteinExistence type="predicted"/>
<dbReference type="CDD" id="cd07984">
    <property type="entry name" value="LPLAT_LABLAT-like"/>
    <property type="match status" value="1"/>
</dbReference>
<sequence>MLKNLHRGKQSIVDFFGYYLGISLIGILKRIPHSLLSRLGKALGSIVFYTVPNYRKTALTNLALAFPDKSFTERRRIAKHSIQHVMITVLELLAVEGLIGNLDNLISIATAETSPEGFCHDEVLTQEELEDTFSNLSNNEGIILFCGHQANWELPFLYITKDYPGLAFAKPIKNARLNQKIFSLREIFKGKIVSPKHGIHSAIQALQKGHVIGIVGDQALLISPYSYPLFGNEAFTTTSPALLAYKTGKPVVAVSVFRHNHGYTIVPSKKFYADKSLPIKDSVASLMNNLMRFLEKGIAYQPQQWMWMHKRWKRKLYNKLKKKYAYSHILVIVNASDLENSKDFLIDLAELYSGSSLTLALYNPVNEKVPYEGLSSYIIKEFPSLSLLRSLPNSFPAIFDLAELPKDLHKHFKNTGSIALYTRKTLRKKLPHPNASLITALSSVSKKSQTIA</sequence>
<dbReference type="PANTHER" id="PTHR30606:SF10">
    <property type="entry name" value="PHOSPHATIDYLINOSITOL MANNOSIDE ACYLTRANSFERASE"/>
    <property type="match status" value="1"/>
</dbReference>
<dbReference type="OrthoDB" id="9801955at2"/>
<dbReference type="Pfam" id="PF03279">
    <property type="entry name" value="Lip_A_acyltrans"/>
    <property type="match status" value="1"/>
</dbReference>
<keyword evidence="5" id="KW-0472">Membrane</keyword>
<dbReference type="HOGENOM" id="CLU_049421_4_0_0"/>
<keyword evidence="8" id="KW-1185">Reference proteome</keyword>
<dbReference type="GO" id="GO:0005886">
    <property type="term" value="C:plasma membrane"/>
    <property type="evidence" value="ECO:0007669"/>
    <property type="project" value="UniProtKB-SubCell"/>
</dbReference>
<dbReference type="GO" id="GO:0009247">
    <property type="term" value="P:glycolipid biosynthetic process"/>
    <property type="evidence" value="ECO:0007669"/>
    <property type="project" value="UniProtKB-ARBA"/>
</dbReference>
<evidence type="ECO:0000256" key="3">
    <source>
        <dbReference type="ARBA" id="ARBA00022519"/>
    </source>
</evidence>
<dbReference type="Proteomes" id="UP000001260">
    <property type="component" value="Chromosome"/>
</dbReference>
<keyword evidence="6 7" id="KW-0012">Acyltransferase</keyword>
<keyword evidence="4" id="KW-0808">Transferase</keyword>
<name>Q255C8_CHLFF</name>
<dbReference type="EMBL" id="AP006861">
    <property type="protein sequence ID" value="BAE81110.1"/>
    <property type="molecule type" value="Genomic_DNA"/>
</dbReference>
<gene>
    <name evidence="7" type="primary">htrB</name>
    <name evidence="7" type="ordered locus">CF0338</name>
</gene>
<evidence type="ECO:0000256" key="6">
    <source>
        <dbReference type="ARBA" id="ARBA00023315"/>
    </source>
</evidence>
<dbReference type="PANTHER" id="PTHR30606">
    <property type="entry name" value="LIPID A BIOSYNTHESIS LAUROYL ACYLTRANSFERASE"/>
    <property type="match status" value="1"/>
</dbReference>
<evidence type="ECO:0000313" key="8">
    <source>
        <dbReference type="Proteomes" id="UP000001260"/>
    </source>
</evidence>
<evidence type="ECO:0000256" key="4">
    <source>
        <dbReference type="ARBA" id="ARBA00022679"/>
    </source>
</evidence>
<dbReference type="InterPro" id="IPR004960">
    <property type="entry name" value="LipA_acyltrans"/>
</dbReference>
<dbReference type="GO" id="GO:0016746">
    <property type="term" value="F:acyltransferase activity"/>
    <property type="evidence" value="ECO:0007669"/>
    <property type="project" value="UniProtKB-KW"/>
</dbReference>